<evidence type="ECO:0000256" key="1">
    <source>
        <dbReference type="SAM" id="SignalP"/>
    </source>
</evidence>
<keyword evidence="3" id="KW-1185">Reference proteome</keyword>
<dbReference type="HOGENOM" id="CLU_077139_0_0_4"/>
<dbReference type="Pfam" id="PF11249">
    <property type="entry name" value="DUF3047"/>
    <property type="match status" value="1"/>
</dbReference>
<evidence type="ECO:0008006" key="4">
    <source>
        <dbReference type="Google" id="ProtNLM"/>
    </source>
</evidence>
<evidence type="ECO:0000313" key="3">
    <source>
        <dbReference type="Proteomes" id="UP000000644"/>
    </source>
</evidence>
<dbReference type="InterPro" id="IPR021409">
    <property type="entry name" value="DUF3047"/>
</dbReference>
<keyword evidence="1" id="KW-0732">Signal</keyword>
<sequence>MGAQTPRPETALTMKLNRLPSTFPTSRNATFLIAACALCACATAAFGQNSVPLEAAAAPAAAHLSLFSSASGTEPPAPWRVVALPKGHKPLTRFDIMPLDGHPVLRVQTDHSYANLVHDLPDFALAPGMHLNWRWRLDQPLRQADLRQRAGDDSPLKVCALFDLPIEQLGFVERNLLRVARSVSGQYLPAATLCYVWDATLPPGTLLHNAFTHRMRMIVLDSGEQHLGQWVAHRQDLAADFQRAFGEESATLPPLHAVLVGADSDNTADHSLAYVGDITLLP</sequence>
<organism evidence="2 3">
    <name type="scientific">Polaromonas naphthalenivorans (strain CJ2)</name>
    <dbReference type="NCBI Taxonomy" id="365044"/>
    <lineage>
        <taxon>Bacteria</taxon>
        <taxon>Pseudomonadati</taxon>
        <taxon>Pseudomonadota</taxon>
        <taxon>Betaproteobacteria</taxon>
        <taxon>Burkholderiales</taxon>
        <taxon>Comamonadaceae</taxon>
        <taxon>Polaromonas</taxon>
    </lineage>
</organism>
<dbReference type="KEGG" id="pna:Pnap_1518"/>
<feature type="signal peptide" evidence="1">
    <location>
        <begin position="1"/>
        <end position="47"/>
    </location>
</feature>
<feature type="chain" id="PRO_5002640013" description="DUF3047 domain-containing protein" evidence="1">
    <location>
        <begin position="48"/>
        <end position="282"/>
    </location>
</feature>
<reference evidence="3" key="1">
    <citation type="journal article" date="2009" name="Environ. Microbiol.">
        <title>The genome of Polaromonas naphthalenivorans strain CJ2, isolated from coal tar-contaminated sediment, reveals physiological and metabolic versatility and evolution through extensive horizontal gene transfer.</title>
        <authorList>
            <person name="Yagi J.M."/>
            <person name="Sims D."/>
            <person name="Brettin T."/>
            <person name="Bruce D."/>
            <person name="Madsen E.L."/>
        </authorList>
    </citation>
    <scope>NUCLEOTIDE SEQUENCE [LARGE SCALE GENOMIC DNA]</scope>
    <source>
        <strain evidence="3">CJ2</strain>
    </source>
</reference>
<proteinExistence type="predicted"/>
<evidence type="ECO:0000313" key="2">
    <source>
        <dbReference type="EMBL" id="ABM36832.1"/>
    </source>
</evidence>
<dbReference type="eggNOG" id="ENOG5032CTK">
    <property type="taxonomic scope" value="Bacteria"/>
</dbReference>
<dbReference type="Proteomes" id="UP000000644">
    <property type="component" value="Chromosome"/>
</dbReference>
<dbReference type="AlphaFoldDB" id="A1VMF4"/>
<name>A1VMF4_POLNA</name>
<protein>
    <recommendedName>
        <fullName evidence="4">DUF3047 domain-containing protein</fullName>
    </recommendedName>
</protein>
<dbReference type="STRING" id="365044.Pnap_1518"/>
<accession>A1VMF4</accession>
<gene>
    <name evidence="2" type="ordered locus">Pnap_1518</name>
</gene>
<dbReference type="EMBL" id="CP000529">
    <property type="protein sequence ID" value="ABM36832.1"/>
    <property type="molecule type" value="Genomic_DNA"/>
</dbReference>